<evidence type="ECO:0000313" key="1">
    <source>
        <dbReference type="EMBL" id="EFR45513.1"/>
    </source>
</evidence>
<dbReference type="Proteomes" id="UP000005755">
    <property type="component" value="Unassembled WGS sequence"/>
</dbReference>
<evidence type="ECO:0000313" key="2">
    <source>
        <dbReference type="Proteomes" id="UP000005755"/>
    </source>
</evidence>
<gene>
    <name evidence="1" type="ORF">HCCG_00059</name>
</gene>
<accession>A0ABN0B9W3</accession>
<sequence>MIKEDHIYRADVSIDEMVKMVAEEAIIFAEEFCKETSLHYCTL</sequence>
<proteinExistence type="predicted"/>
<name>A0ABN0B9W3_9HELI</name>
<dbReference type="EMBL" id="DS990391">
    <property type="protein sequence ID" value="EFR45513.1"/>
    <property type="molecule type" value="Genomic_DNA"/>
</dbReference>
<organism evidence="1 2">
    <name type="scientific">Helicobacter cinaedi CCUG 18818 = ATCC BAA-847</name>
    <dbReference type="NCBI Taxonomy" id="537971"/>
    <lineage>
        <taxon>Bacteria</taxon>
        <taxon>Pseudomonadati</taxon>
        <taxon>Campylobacterota</taxon>
        <taxon>Epsilonproteobacteria</taxon>
        <taxon>Campylobacterales</taxon>
        <taxon>Helicobacteraceae</taxon>
        <taxon>Helicobacter</taxon>
    </lineage>
</organism>
<reference evidence="2" key="1">
    <citation type="journal article" date="2014" name="Genome Announc.">
        <title>Draft genome sequences of six enterohepatic helicobacter species isolated from humans and one from rhesus macaques.</title>
        <authorList>
            <person name="Shen Z."/>
            <person name="Sheh A."/>
            <person name="Young S.K."/>
            <person name="Abouelliel A."/>
            <person name="Ward D.V."/>
            <person name="Earl A.M."/>
            <person name="Fox J.G."/>
        </authorList>
    </citation>
    <scope>NUCLEOTIDE SEQUENCE [LARGE SCALE GENOMIC DNA]</scope>
    <source>
        <strain evidence="2">CCUG 18818</strain>
    </source>
</reference>
<keyword evidence="2" id="KW-1185">Reference proteome</keyword>
<protein>
    <submittedName>
        <fullName evidence="1">Uncharacterized protein</fullName>
    </submittedName>
</protein>